<dbReference type="Proteomes" id="UP001633002">
    <property type="component" value="Unassembled WGS sequence"/>
</dbReference>
<evidence type="ECO:0000259" key="2">
    <source>
        <dbReference type="Pfam" id="PF13966"/>
    </source>
</evidence>
<evidence type="ECO:0000259" key="1">
    <source>
        <dbReference type="Pfam" id="PF00078"/>
    </source>
</evidence>
<dbReference type="AlphaFoldDB" id="A0ABD3HPF5"/>
<dbReference type="PANTHER" id="PTHR19446">
    <property type="entry name" value="REVERSE TRANSCRIPTASES"/>
    <property type="match status" value="1"/>
</dbReference>
<proteinExistence type="predicted"/>
<comment type="caution">
    <text evidence="3">The sequence shown here is derived from an EMBL/GenBank/DDBJ whole genome shotgun (WGS) entry which is preliminary data.</text>
</comment>
<evidence type="ECO:0000313" key="4">
    <source>
        <dbReference type="Proteomes" id="UP001633002"/>
    </source>
</evidence>
<dbReference type="Pfam" id="PF13966">
    <property type="entry name" value="zf-RVT"/>
    <property type="match status" value="1"/>
</dbReference>
<feature type="domain" description="Reverse transcriptase" evidence="1">
    <location>
        <begin position="2"/>
        <end position="118"/>
    </location>
</feature>
<gene>
    <name evidence="3" type="ORF">R1sor_006472</name>
</gene>
<sequence>MLDQEKAYDRLSLDFLWAVMHKLGFGDSFISLLQGLSTGAVARMQVNSALTPDFPILRGVRQGCPSAPLLFAISSIPFIQAVKNAARNGGLLTVVLPGGVSLDVSAFADDTAIFAFAIATIGKKIQALQLHRVSFEGRVVLLRFLVQTKLSYLLSFLHLWKSQLKIIRQLFRTMLWGLSVAGKAKTPLVAWDFLSAPGLLGGLGIWDVLIMEQSFLLKWVGLLLTNPPDAAWPLVFGLLCPRTRGRTLAEFLLLADFPDPIGSPMARRMLNAWDSLRNMFKWCPAEVRIPSDLPFGDGLVLLAKGGYISHNELSSISSSGAFAECSRWGDLSVLSQPAAMVGGALLAKLTSFPVVPGAFHFDPAEWRWHYPGSDEGRVFPVSVGGAYRALSSSSYTAVACRLNRSWDLHWPPQQWLTLFNLVWSKGVPSRDSIFLWRAIYKGFFTGEVSSKLHHQDCSCRDCGASVEDAHHALAGCSARRSLWTTLADKVTSVAVFARMLERGISIPQVLFSLLSSPAGSRLLPLLILVQGFRACWRRRCRLHFEGSAPSLS</sequence>
<feature type="domain" description="Reverse transcriptase zinc-binding" evidence="2">
    <location>
        <begin position="405"/>
        <end position="483"/>
    </location>
</feature>
<evidence type="ECO:0008006" key="5">
    <source>
        <dbReference type="Google" id="ProtNLM"/>
    </source>
</evidence>
<name>A0ABD3HPF5_9MARC</name>
<dbReference type="EMBL" id="JBJQOH010000003">
    <property type="protein sequence ID" value="KAL3692821.1"/>
    <property type="molecule type" value="Genomic_DNA"/>
</dbReference>
<protein>
    <recommendedName>
        <fullName evidence="5">Reverse transcriptase domain-containing protein</fullName>
    </recommendedName>
</protein>
<keyword evidence="4" id="KW-1185">Reference proteome</keyword>
<reference evidence="3 4" key="1">
    <citation type="submission" date="2024-09" db="EMBL/GenBank/DDBJ databases">
        <title>Chromosome-scale assembly of Riccia sorocarpa.</title>
        <authorList>
            <person name="Paukszto L."/>
        </authorList>
    </citation>
    <scope>NUCLEOTIDE SEQUENCE [LARGE SCALE GENOMIC DNA]</scope>
    <source>
        <strain evidence="3">LP-2024</strain>
        <tissue evidence="3">Aerial parts of the thallus</tissue>
    </source>
</reference>
<accession>A0ABD3HPF5</accession>
<dbReference type="Pfam" id="PF00078">
    <property type="entry name" value="RVT_1"/>
    <property type="match status" value="1"/>
</dbReference>
<organism evidence="3 4">
    <name type="scientific">Riccia sorocarpa</name>
    <dbReference type="NCBI Taxonomy" id="122646"/>
    <lineage>
        <taxon>Eukaryota</taxon>
        <taxon>Viridiplantae</taxon>
        <taxon>Streptophyta</taxon>
        <taxon>Embryophyta</taxon>
        <taxon>Marchantiophyta</taxon>
        <taxon>Marchantiopsida</taxon>
        <taxon>Marchantiidae</taxon>
        <taxon>Marchantiales</taxon>
        <taxon>Ricciaceae</taxon>
        <taxon>Riccia</taxon>
    </lineage>
</organism>
<evidence type="ECO:0000313" key="3">
    <source>
        <dbReference type="EMBL" id="KAL3692821.1"/>
    </source>
</evidence>
<dbReference type="InterPro" id="IPR026960">
    <property type="entry name" value="RVT-Znf"/>
</dbReference>
<dbReference type="InterPro" id="IPR000477">
    <property type="entry name" value="RT_dom"/>
</dbReference>